<protein>
    <submittedName>
        <fullName evidence="1">Uncharacterized protein</fullName>
    </submittedName>
</protein>
<accession>A0A6H1ZV33</accession>
<sequence>MPKEMEEALKTRAKKLIKSGKMKKANIGSYVYGTMRKTGWTPSTQKS</sequence>
<proteinExistence type="predicted"/>
<gene>
    <name evidence="1" type="ORF">TM448A02069_0006</name>
</gene>
<evidence type="ECO:0000313" key="1">
    <source>
        <dbReference type="EMBL" id="QJA51322.1"/>
    </source>
</evidence>
<organism evidence="1">
    <name type="scientific">viral metagenome</name>
    <dbReference type="NCBI Taxonomy" id="1070528"/>
    <lineage>
        <taxon>unclassified sequences</taxon>
        <taxon>metagenomes</taxon>
        <taxon>organismal metagenomes</taxon>
    </lineage>
</organism>
<dbReference type="AlphaFoldDB" id="A0A6H1ZV33"/>
<name>A0A6H1ZV33_9ZZZZ</name>
<reference evidence="1" key="1">
    <citation type="submission" date="2020-03" db="EMBL/GenBank/DDBJ databases">
        <title>The deep terrestrial virosphere.</title>
        <authorList>
            <person name="Holmfeldt K."/>
            <person name="Nilsson E."/>
            <person name="Simone D."/>
            <person name="Lopez-Fernandez M."/>
            <person name="Wu X."/>
            <person name="de Brujin I."/>
            <person name="Lundin D."/>
            <person name="Andersson A."/>
            <person name="Bertilsson S."/>
            <person name="Dopson M."/>
        </authorList>
    </citation>
    <scope>NUCLEOTIDE SEQUENCE</scope>
    <source>
        <strain evidence="1">TM448A02069</strain>
    </source>
</reference>
<dbReference type="EMBL" id="MT144253">
    <property type="protein sequence ID" value="QJA51322.1"/>
    <property type="molecule type" value="Genomic_DNA"/>
</dbReference>